<evidence type="ECO:0000259" key="1">
    <source>
        <dbReference type="Pfam" id="PF05658"/>
    </source>
</evidence>
<organism evidence="2 3">
    <name type="scientific">Chryseobacterium kwangjuense</name>
    <dbReference type="NCBI Taxonomy" id="267125"/>
    <lineage>
        <taxon>Bacteria</taxon>
        <taxon>Pseudomonadati</taxon>
        <taxon>Bacteroidota</taxon>
        <taxon>Flavobacteriia</taxon>
        <taxon>Flavobacteriales</taxon>
        <taxon>Weeksellaceae</taxon>
        <taxon>Chryseobacterium group</taxon>
        <taxon>Chryseobacterium</taxon>
    </lineage>
</organism>
<dbReference type="Proteomes" id="UP000070513">
    <property type="component" value="Unassembled WGS sequence"/>
</dbReference>
<reference evidence="3" key="1">
    <citation type="submission" date="2015-12" db="EMBL/GenBank/DDBJ databases">
        <title>Genome sequence of a biocontrol rhizobacterium Chryseobacterium kwangjuense strain KJ1R5 isolated from pepper (Capsicum annuum L.).</title>
        <authorList>
            <person name="Jeong J.-J."/>
            <person name="Park H."/>
            <person name="Mannaa M."/>
            <person name="Sang M.K."/>
            <person name="Choi I.-G."/>
            <person name="Kim K.D."/>
        </authorList>
    </citation>
    <scope>NUCLEOTIDE SEQUENCE [LARGE SCALE GENOMIC DNA]</scope>
    <source>
        <strain evidence="3">KJ1R5</strain>
    </source>
</reference>
<gene>
    <name evidence="2" type="ORF">AU378_15100</name>
</gene>
<dbReference type="GO" id="GO:0019867">
    <property type="term" value="C:outer membrane"/>
    <property type="evidence" value="ECO:0007669"/>
    <property type="project" value="InterPro"/>
</dbReference>
<sequence length="461" mass="46622">MHNILKSKLPLFLILFSLTHFTYAQVGIGISGPDPSSMLQVSSNNKGMLLPSIALKSSTDQVTIANPAEGLIVWNNGSGSLAEAGFYYWSKAKWNMLSVNTGSSGNGSNGGGVTPLSAWNNSATNSGNSGGANTNLSLGTNTSDDLVFKVNSTAVGRLGVNNSISFGTAANAAQNGIALGNSSSAYQGIAIGTNTSVTANESVALGANSKISGYQSTAVGFNAKVTVNEATAIGNNAEASGFQSIALGYNAKTTTNDATALGKNSTASGFQSVAAGYNAKTTSNSETAIGYNALTNNQNSTAVGSGANASGQFSTAIGYGASTSQANAIVIGNTNANVGIGTGSPNVSAKLDVNGTYKMGEKGSVQKNQISFEAWPSVSVNNLAPGKSVTVEIPVPAELQPGSVRAAIVVSPAGDFAGNASFSISNPRMTSTSKVTINLTNIAGSTESLYSGHFYVMINEF</sequence>
<dbReference type="AlphaFoldDB" id="A0A135W8J3"/>
<feature type="domain" description="Trimeric autotransporter adhesin YadA-like head" evidence="1">
    <location>
        <begin position="184"/>
        <end position="209"/>
    </location>
</feature>
<proteinExistence type="predicted"/>
<evidence type="ECO:0000313" key="3">
    <source>
        <dbReference type="Proteomes" id="UP000070513"/>
    </source>
</evidence>
<reference evidence="2 3" key="2">
    <citation type="journal article" date="2016" name="Genome Announc.">
        <title>Draft Genome Sequence of a Biocontrol Rhizobacterium, Chryseobacterium kwangjuense Strain KJ1R5, Isolated from Pepper (Capsicum annuum).</title>
        <authorList>
            <person name="Jeong J.J."/>
            <person name="Park H."/>
            <person name="Park B.H."/>
            <person name="Mannaa M."/>
            <person name="Sang M.K."/>
            <person name="Choi I.G."/>
            <person name="Kim K.D."/>
        </authorList>
    </citation>
    <scope>NUCLEOTIDE SEQUENCE [LARGE SCALE GENOMIC DNA]</scope>
    <source>
        <strain evidence="2 3">KJ1R5</strain>
    </source>
</reference>
<dbReference type="InterPro" id="IPR011049">
    <property type="entry name" value="Serralysin-like_metalloprot_C"/>
</dbReference>
<protein>
    <recommendedName>
        <fullName evidence="1">Trimeric autotransporter adhesin YadA-like head domain-containing protein</fullName>
    </recommendedName>
</protein>
<accession>A0A135W8J3</accession>
<feature type="domain" description="Trimeric autotransporter adhesin YadA-like head" evidence="1">
    <location>
        <begin position="309"/>
        <end position="333"/>
    </location>
</feature>
<name>A0A135W8J3_9FLAO</name>
<dbReference type="Gene3D" id="2.150.10.10">
    <property type="entry name" value="Serralysin-like metalloprotease, C-terminal"/>
    <property type="match status" value="2"/>
</dbReference>
<evidence type="ECO:0000313" key="2">
    <source>
        <dbReference type="EMBL" id="KXH81052.1"/>
    </source>
</evidence>
<feature type="domain" description="Trimeric autotransporter adhesin YadA-like head" evidence="1">
    <location>
        <begin position="212"/>
        <end position="237"/>
    </location>
</feature>
<dbReference type="Pfam" id="PF05658">
    <property type="entry name" value="YadA_head"/>
    <property type="match status" value="6"/>
</dbReference>
<dbReference type="OrthoDB" id="1247310at2"/>
<dbReference type="InterPro" id="IPR008640">
    <property type="entry name" value="Adhesin_Head_dom"/>
</dbReference>
<comment type="caution">
    <text evidence="2">The sequence shown here is derived from an EMBL/GenBank/DDBJ whole genome shotgun (WGS) entry which is preliminary data.</text>
</comment>
<feature type="domain" description="Trimeric autotransporter adhesin YadA-like head" evidence="1">
    <location>
        <begin position="239"/>
        <end position="265"/>
    </location>
</feature>
<dbReference type="CDD" id="cd12820">
    <property type="entry name" value="LbR_YadA-like"/>
    <property type="match status" value="1"/>
</dbReference>
<dbReference type="RefSeq" id="WP_062652233.1">
    <property type="nucleotide sequence ID" value="NZ_LPUR01000016.1"/>
</dbReference>
<dbReference type="SUPFAM" id="SSF101967">
    <property type="entry name" value="Adhesin YadA, collagen-binding domain"/>
    <property type="match status" value="2"/>
</dbReference>
<dbReference type="EMBL" id="LPUR01000016">
    <property type="protein sequence ID" value="KXH81052.1"/>
    <property type="molecule type" value="Genomic_DNA"/>
</dbReference>
<feature type="domain" description="Trimeric autotransporter adhesin YadA-like head" evidence="1">
    <location>
        <begin position="267"/>
        <end position="283"/>
    </location>
</feature>
<feature type="domain" description="Trimeric autotransporter adhesin YadA-like head" evidence="1">
    <location>
        <begin position="287"/>
        <end position="307"/>
    </location>
</feature>